<accession>A0A192ZIA1</accession>
<dbReference type="GO" id="GO:0006084">
    <property type="term" value="P:acetyl-CoA metabolic process"/>
    <property type="evidence" value="ECO:0007669"/>
    <property type="project" value="TreeGrafter"/>
</dbReference>
<dbReference type="EMBL" id="KT984594">
    <property type="protein sequence ID" value="ANM86814.1"/>
    <property type="molecule type" value="mRNA"/>
</dbReference>
<protein>
    <submittedName>
        <fullName evidence="3">Hydroxymethylglutaryl-CoA synthase</fullName>
    </submittedName>
</protein>
<dbReference type="InterPro" id="IPR013528">
    <property type="entry name" value="HMG_CoA_synth_N"/>
</dbReference>
<evidence type="ECO:0000259" key="2">
    <source>
        <dbReference type="Pfam" id="PF01154"/>
    </source>
</evidence>
<feature type="non-terminal residue" evidence="3">
    <location>
        <position position="80"/>
    </location>
</feature>
<gene>
    <name evidence="3" type="primary">HMGCS</name>
</gene>
<feature type="non-terminal residue" evidence="3">
    <location>
        <position position="1"/>
    </location>
</feature>
<evidence type="ECO:0000313" key="3">
    <source>
        <dbReference type="EMBL" id="ANM86814.1"/>
    </source>
</evidence>
<name>A0A192ZIA1_9EUKA</name>
<dbReference type="PANTHER" id="PTHR43323">
    <property type="entry name" value="3-HYDROXY-3-METHYLGLUTARYL COENZYME A SYNTHASE"/>
    <property type="match status" value="1"/>
</dbReference>
<evidence type="ECO:0000256" key="1">
    <source>
        <dbReference type="ARBA" id="ARBA00022679"/>
    </source>
</evidence>
<dbReference type="PANTHER" id="PTHR43323:SF2">
    <property type="entry name" value="HYDROXYMETHYLGLUTARYL-COA SYNTHASE"/>
    <property type="match status" value="1"/>
</dbReference>
<organism evidence="3">
    <name type="scientific">Stygiella incarcerata</name>
    <dbReference type="NCBI Taxonomy" id="1712417"/>
    <lineage>
        <taxon>Eukaryota</taxon>
        <taxon>Discoba</taxon>
        <taxon>Jakobida</taxon>
        <taxon>Andalucina</taxon>
        <taxon>Stygiellidae</taxon>
        <taxon>Stygiella</taxon>
    </lineage>
</organism>
<keyword evidence="1" id="KW-0808">Transferase</keyword>
<proteinExistence type="evidence at transcript level"/>
<reference evidence="3" key="1">
    <citation type="journal article" date="2016" name="Mol. Biol. Evol.">
        <title>Novel hydrogenosomes in the microaerophilic jakobid Stygiella incarcerata.</title>
        <authorList>
            <person name="Leger M.M."/>
            <person name="Eme L."/>
            <person name="Hug L.A."/>
            <person name="Roger A.J."/>
        </authorList>
    </citation>
    <scope>NUCLEOTIDE SEQUENCE</scope>
</reference>
<dbReference type="AlphaFoldDB" id="A0A192ZIA1"/>
<dbReference type="GO" id="GO:0010142">
    <property type="term" value="P:farnesyl diphosphate biosynthetic process, mevalonate pathway"/>
    <property type="evidence" value="ECO:0007669"/>
    <property type="project" value="TreeGrafter"/>
</dbReference>
<dbReference type="GO" id="GO:0004421">
    <property type="term" value="F:hydroxymethylglutaryl-CoA synthase activity"/>
    <property type="evidence" value="ECO:0007669"/>
    <property type="project" value="TreeGrafter"/>
</dbReference>
<feature type="domain" description="Hydroxymethylglutaryl-coenzyme A synthase N-terminal" evidence="2">
    <location>
        <begin position="7"/>
        <end position="41"/>
    </location>
</feature>
<sequence length="80" mass="9091">LPNMDRRPENVGILAVEVYFPSTYIKQEELESFDGVSSGEDIHSLLSASIHPSAPFPLQRFHTFVFPFPSQHGQTTKKCW</sequence>
<dbReference type="Pfam" id="PF01154">
    <property type="entry name" value="HMG_CoA_synt_N"/>
    <property type="match status" value="1"/>
</dbReference>
<dbReference type="Gene3D" id="3.40.47.10">
    <property type="match status" value="1"/>
</dbReference>
<dbReference type="InterPro" id="IPR016039">
    <property type="entry name" value="Thiolase-like"/>
</dbReference>